<keyword evidence="3" id="KW-1185">Reference proteome</keyword>
<gene>
    <name evidence="2" type="ORF">K457DRAFT_138163</name>
</gene>
<name>A0A197JXZ3_9FUNG</name>
<feature type="region of interest" description="Disordered" evidence="1">
    <location>
        <begin position="126"/>
        <end position="213"/>
    </location>
</feature>
<evidence type="ECO:0000256" key="1">
    <source>
        <dbReference type="SAM" id="MobiDB-lite"/>
    </source>
</evidence>
<feature type="region of interest" description="Disordered" evidence="1">
    <location>
        <begin position="1176"/>
        <end position="1198"/>
    </location>
</feature>
<evidence type="ECO:0000313" key="3">
    <source>
        <dbReference type="Proteomes" id="UP000078512"/>
    </source>
</evidence>
<feature type="compositionally biased region" description="Low complexity" evidence="1">
    <location>
        <begin position="157"/>
        <end position="191"/>
    </location>
</feature>
<dbReference type="AlphaFoldDB" id="A0A197JXZ3"/>
<feature type="region of interest" description="Disordered" evidence="1">
    <location>
        <begin position="779"/>
        <end position="803"/>
    </location>
</feature>
<reference evidence="2 3" key="1">
    <citation type="submission" date="2016-05" db="EMBL/GenBank/DDBJ databases">
        <title>Genome sequencing reveals origins of a unique bacterial endosymbiosis in the earliest lineages of terrestrial Fungi.</title>
        <authorList>
            <consortium name="DOE Joint Genome Institute"/>
            <person name="Uehling J."/>
            <person name="Gryganskyi A."/>
            <person name="Hameed K."/>
            <person name="Tschaplinski T."/>
            <person name="Misztal P."/>
            <person name="Wu S."/>
            <person name="Desiro A."/>
            <person name="Vande Pol N."/>
            <person name="Du Z.-Y."/>
            <person name="Zienkiewicz A."/>
            <person name="Zienkiewicz K."/>
            <person name="Morin E."/>
            <person name="Tisserant E."/>
            <person name="Splivallo R."/>
            <person name="Hainaut M."/>
            <person name="Henrissat B."/>
            <person name="Ohm R."/>
            <person name="Kuo A."/>
            <person name="Yan J."/>
            <person name="Lipzen A."/>
            <person name="Nolan M."/>
            <person name="Labutti K."/>
            <person name="Barry K."/>
            <person name="Goldstein A."/>
            <person name="Labbe J."/>
            <person name="Schadt C."/>
            <person name="Tuskan G."/>
            <person name="Grigoriev I."/>
            <person name="Martin F."/>
            <person name="Vilgalys R."/>
            <person name="Bonito G."/>
        </authorList>
    </citation>
    <scope>NUCLEOTIDE SEQUENCE [LARGE SCALE GENOMIC DNA]</scope>
    <source>
        <strain evidence="2 3">AG-77</strain>
    </source>
</reference>
<protein>
    <submittedName>
        <fullName evidence="2">Uncharacterized protein</fullName>
    </submittedName>
</protein>
<dbReference type="EMBL" id="KV442043">
    <property type="protein sequence ID" value="OAQ29129.1"/>
    <property type="molecule type" value="Genomic_DNA"/>
</dbReference>
<feature type="region of interest" description="Disordered" evidence="1">
    <location>
        <begin position="1024"/>
        <end position="1049"/>
    </location>
</feature>
<feature type="region of interest" description="Disordered" evidence="1">
    <location>
        <begin position="963"/>
        <end position="1008"/>
    </location>
</feature>
<feature type="compositionally biased region" description="Low complexity" evidence="1">
    <location>
        <begin position="1024"/>
        <end position="1035"/>
    </location>
</feature>
<feature type="compositionally biased region" description="Low complexity" evidence="1">
    <location>
        <begin position="331"/>
        <end position="345"/>
    </location>
</feature>
<dbReference type="Proteomes" id="UP000078512">
    <property type="component" value="Unassembled WGS sequence"/>
</dbReference>
<evidence type="ECO:0000313" key="2">
    <source>
        <dbReference type="EMBL" id="OAQ29129.1"/>
    </source>
</evidence>
<dbReference type="OrthoDB" id="2405082at2759"/>
<feature type="compositionally biased region" description="Pro residues" evidence="1">
    <location>
        <begin position="921"/>
        <end position="938"/>
    </location>
</feature>
<sequence length="1198" mass="128661">MSIPTFVSTLPGSTRQFLGNLFHKKDNGLRIQQQQSQAPSPNNPTSTSTSTSTSFTNNNNNDINDSIAANNSLRNEKVAESPLPIMSTFLEKYPSTLGSNSTSSLSVLLPPVSILADNFDYNYHSNRTSNTSSRGNGTGTALGESSSTMPIPPPRRSSIGTNTSSSSAGSATAPSIASISGSGSSVSPAPTHTHIGPKSPSPLSPRGDNNTSTRSHVTVTFTKFIKTPTIPAHALTVSTAPTITTTNNNNNNNNSGFDLFIVNKDDSTEDVVLDMEVMSPTSRKKKFDHFPFRRSRAAATATNGGGSGSGGGVGAGSILGNLASSFKKQHNNNTTSSNSNNKNNNHLPSKHSVGFTPQQQQQAQQQNHHQKIKWQQEQQQSYSQPPQQQQQQTLKSPRSQLFFITGRNKKESLRPSTSSNVSSKRFSSSSPSLIPNVPSLPATDTNSPAATTIPITVPTTKTAASKISYITSPTRATAALKKKRLSKNQPNITTSAATVTPTLVPAPVPVTVTKSDIVPSPLSMMHWPILPEVVEISNLPEYIPYDSIGLNAKRNEMYARARLVALREHQQVLVGLLFDLLALDRQRREQQSMFKDSAHSVEKATVTAASRKNTRALMSASQATALTTNNRKVLKDAEASMAADCGCDCQKRRRRLIQKHDSAIRAYQQAILDLWQMDQNLCHWLSRYIRTTRHVGRGLNYMLTAMAENSNINNNATTVSGSTSSPFKYPVALGMTQEIGSGVRSIDVETSGNDHPSFGVSGVSNPELERMGILQSRLLSHSTTDRSLKKSGPGCSEHRSPPTFRATVSKEFAMESTTLGLIDAGSPSVRPSDQTVPVIKVNSPELLLKPLPKLPENNDTTSNSRRTSITSITPSFITADGFPGGVVATMRRRRTMRENRLVTGPILSQAIRELVTSSAPISPPPAIPAPKRPKPPTFPINIPSSTRANAVAGIVSTSFFPTVPSPPASSRIAHSRTRPSCPTHLAFSAPSTTSSSEAGVVRPSDSLRSPISTLAPILELDQGDQQSQPLSLLQPCESDPSRNSITSGSDLTIVNTHTKEVKDNIKPRSATATSIVTTTATTLAPAPASSAATTTMPINTTLTDSATTEAIMMIPDTDDYNEIEASVFVGYHLQSLSKANEFLKQFNKESQRSHAVLQRFEAAKRGFERHVLGRRRGIGGASVGGGEDSDGEMSGQHW</sequence>
<feature type="region of interest" description="Disordered" evidence="1">
    <location>
        <begin position="327"/>
        <end position="445"/>
    </location>
</feature>
<accession>A0A197JXZ3</accession>
<organism evidence="2 3">
    <name type="scientific">Linnemannia elongata AG-77</name>
    <dbReference type="NCBI Taxonomy" id="1314771"/>
    <lineage>
        <taxon>Eukaryota</taxon>
        <taxon>Fungi</taxon>
        <taxon>Fungi incertae sedis</taxon>
        <taxon>Mucoromycota</taxon>
        <taxon>Mortierellomycotina</taxon>
        <taxon>Mortierellomycetes</taxon>
        <taxon>Mortierellales</taxon>
        <taxon>Mortierellaceae</taxon>
        <taxon>Linnemannia</taxon>
    </lineage>
</organism>
<feature type="compositionally biased region" description="Low complexity" evidence="1">
    <location>
        <begin position="416"/>
        <end position="441"/>
    </location>
</feature>
<proteinExistence type="predicted"/>
<feature type="region of interest" description="Disordered" evidence="1">
    <location>
        <begin position="918"/>
        <end position="939"/>
    </location>
</feature>
<feature type="compositionally biased region" description="Low complexity" evidence="1">
    <location>
        <begin position="126"/>
        <end position="135"/>
    </location>
</feature>
<dbReference type="PANTHER" id="PTHR20916">
    <property type="entry name" value="CYSTEINE AND GLYCINE-RICH PROTEIN 2 BINDING PROTEIN"/>
    <property type="match status" value="1"/>
</dbReference>
<dbReference type="GO" id="GO:0004402">
    <property type="term" value="F:histone acetyltransferase activity"/>
    <property type="evidence" value="ECO:0007669"/>
    <property type="project" value="TreeGrafter"/>
</dbReference>
<feature type="compositionally biased region" description="Low complexity" evidence="1">
    <location>
        <begin position="31"/>
        <end position="67"/>
    </location>
</feature>
<dbReference type="PANTHER" id="PTHR20916:SF26">
    <property type="entry name" value="CYSTEINE-RICH PROTEIN 2-BINDING PROTEIN"/>
    <property type="match status" value="1"/>
</dbReference>
<feature type="compositionally biased region" description="Low complexity" evidence="1">
    <location>
        <begin position="358"/>
        <end position="400"/>
    </location>
</feature>
<feature type="region of interest" description="Disordered" evidence="1">
    <location>
        <begin position="30"/>
        <end position="67"/>
    </location>
</feature>